<protein>
    <recommendedName>
        <fullName evidence="12">ATP synthase subunit alpha</fullName>
        <ecNumber evidence="12">7.1.2.2</ecNumber>
    </recommendedName>
    <alternativeName>
        <fullName evidence="12">ATP synthase F1 sector subunit alpha</fullName>
    </alternativeName>
    <alternativeName>
        <fullName evidence="12">F-ATPase subunit alpha</fullName>
    </alternativeName>
</protein>
<proteinExistence type="inferred from homology"/>
<dbReference type="PANTHER" id="PTHR48082:SF2">
    <property type="entry name" value="ATP SYNTHASE SUBUNIT ALPHA, MITOCHONDRIAL"/>
    <property type="match status" value="1"/>
</dbReference>
<dbReference type="SUPFAM" id="SSF50615">
    <property type="entry name" value="N-terminal domain of alpha and beta subunits of F1 ATP synthase"/>
    <property type="match status" value="1"/>
</dbReference>
<dbReference type="CDD" id="cd01132">
    <property type="entry name" value="F1-ATPase_alpha_CD"/>
    <property type="match status" value="1"/>
</dbReference>
<evidence type="ECO:0000256" key="1">
    <source>
        <dbReference type="ARBA" id="ARBA00004370"/>
    </source>
</evidence>
<dbReference type="InterPro" id="IPR000793">
    <property type="entry name" value="ATP_synth_asu_C"/>
</dbReference>
<dbReference type="InterPro" id="IPR005294">
    <property type="entry name" value="ATP_synth_F1_asu"/>
</dbReference>
<dbReference type="InterPro" id="IPR023366">
    <property type="entry name" value="ATP_synth_asu-like_sf"/>
</dbReference>
<dbReference type="InterPro" id="IPR027417">
    <property type="entry name" value="P-loop_NTPase"/>
</dbReference>
<dbReference type="InterPro" id="IPR038376">
    <property type="entry name" value="ATP_synth_asu_C_sf"/>
</dbReference>
<dbReference type="SUPFAM" id="SSF47917">
    <property type="entry name" value="C-terminal domain of alpha and beta subunits of F1 ATP synthase"/>
    <property type="match status" value="1"/>
</dbReference>
<evidence type="ECO:0000259" key="16">
    <source>
        <dbReference type="Pfam" id="PF02874"/>
    </source>
</evidence>
<feature type="site" description="Required for activity" evidence="12">
    <location>
        <position position="373"/>
    </location>
</feature>
<organism evidence="17 19">
    <name type="scientific">Mumia zhuanghuii</name>
    <dbReference type="NCBI Taxonomy" id="2585211"/>
    <lineage>
        <taxon>Bacteria</taxon>
        <taxon>Bacillati</taxon>
        <taxon>Actinomycetota</taxon>
        <taxon>Actinomycetes</taxon>
        <taxon>Propionibacteriales</taxon>
        <taxon>Nocardioidaceae</taxon>
        <taxon>Mumia</taxon>
    </lineage>
</organism>
<dbReference type="CDD" id="cd18116">
    <property type="entry name" value="ATP-synt_F1_alpha_N"/>
    <property type="match status" value="1"/>
</dbReference>
<dbReference type="RefSeq" id="WP_139087634.1">
    <property type="nucleotide sequence ID" value="NZ_VDFR01000089.1"/>
</dbReference>
<evidence type="ECO:0000256" key="13">
    <source>
        <dbReference type="SAM" id="MobiDB-lite"/>
    </source>
</evidence>
<evidence type="ECO:0000256" key="11">
    <source>
        <dbReference type="ARBA" id="ARBA00023310"/>
    </source>
</evidence>
<keyword evidence="11 12" id="KW-0066">ATP synthesis</keyword>
<dbReference type="FunFam" id="1.20.150.20:FF:000001">
    <property type="entry name" value="ATP synthase subunit alpha"/>
    <property type="match status" value="1"/>
</dbReference>
<dbReference type="Proteomes" id="UP000306740">
    <property type="component" value="Unassembled WGS sequence"/>
</dbReference>
<evidence type="ECO:0000256" key="9">
    <source>
        <dbReference type="ARBA" id="ARBA00023136"/>
    </source>
</evidence>
<keyword evidence="5 12" id="KW-0547">Nucleotide-binding</keyword>
<feature type="domain" description="ATPase F1/V1/A1 complex alpha/beta subunit N-terminal" evidence="16">
    <location>
        <begin position="28"/>
        <end position="95"/>
    </location>
</feature>
<dbReference type="InterPro" id="IPR036121">
    <property type="entry name" value="ATPase_F1/V1/A1_a/bsu_N_sf"/>
</dbReference>
<dbReference type="EMBL" id="VDFR01000090">
    <property type="protein sequence ID" value="TNC42871.1"/>
    <property type="molecule type" value="Genomic_DNA"/>
</dbReference>
<dbReference type="AlphaFoldDB" id="A0A5C4MFW6"/>
<keyword evidence="3 12" id="KW-0813">Transport</keyword>
<dbReference type="InterPro" id="IPR033732">
    <property type="entry name" value="ATP_synth_F1_a_nt-bd_dom"/>
</dbReference>
<dbReference type="CDD" id="cd18113">
    <property type="entry name" value="ATP-synt_F1_alpha_C"/>
    <property type="match status" value="1"/>
</dbReference>
<feature type="region of interest" description="Disordered" evidence="13">
    <location>
        <begin position="512"/>
        <end position="545"/>
    </location>
</feature>
<dbReference type="InterPro" id="IPR020003">
    <property type="entry name" value="ATPase_a/bsu_AS"/>
</dbReference>
<feature type="domain" description="ATP synthase alpha subunit C-terminal" evidence="15">
    <location>
        <begin position="384"/>
        <end position="507"/>
    </location>
</feature>
<keyword evidence="9 12" id="KW-0472">Membrane</keyword>
<evidence type="ECO:0000256" key="3">
    <source>
        <dbReference type="ARBA" id="ARBA00022448"/>
    </source>
</evidence>
<dbReference type="NCBIfam" id="NF009884">
    <property type="entry name" value="PRK13343.1"/>
    <property type="match status" value="1"/>
</dbReference>
<dbReference type="Pfam" id="PF00306">
    <property type="entry name" value="ATP-synt_ab_C"/>
    <property type="match status" value="1"/>
</dbReference>
<keyword evidence="4 12" id="KW-1003">Cell membrane</keyword>
<feature type="compositionally biased region" description="Basic and acidic residues" evidence="13">
    <location>
        <begin position="514"/>
        <end position="529"/>
    </location>
</feature>
<reference evidence="17 19" key="1">
    <citation type="submission" date="2019-05" db="EMBL/GenBank/DDBJ databases">
        <title>Mumia sp. nov., isolated from the intestinal contents of plateau pika (Ochotona curzoniae) in the Qinghai-Tibet plateau of China.</title>
        <authorList>
            <person name="Tian Z."/>
        </authorList>
    </citation>
    <scope>NUCLEOTIDE SEQUENCE [LARGE SCALE GENOMIC DNA]</scope>
    <source>
        <strain evidence="19">527</strain>
        <strain evidence="17">Z527</strain>
    </source>
</reference>
<dbReference type="Gene3D" id="1.20.150.20">
    <property type="entry name" value="ATP synthase alpha/beta chain, C-terminal domain"/>
    <property type="match status" value="1"/>
</dbReference>
<keyword evidence="10 12" id="KW-0139">CF(1)</keyword>
<dbReference type="NCBIfam" id="TIGR00962">
    <property type="entry name" value="atpA"/>
    <property type="match status" value="1"/>
</dbReference>
<dbReference type="InterPro" id="IPR004100">
    <property type="entry name" value="ATPase_F1/V1/A1_a/bsu_N"/>
</dbReference>
<comment type="catalytic activity">
    <reaction evidence="12">
        <text>ATP + H2O + 4 H(+)(in) = ADP + phosphate + 5 H(+)(out)</text>
        <dbReference type="Rhea" id="RHEA:57720"/>
        <dbReference type="ChEBI" id="CHEBI:15377"/>
        <dbReference type="ChEBI" id="CHEBI:15378"/>
        <dbReference type="ChEBI" id="CHEBI:30616"/>
        <dbReference type="ChEBI" id="CHEBI:43474"/>
        <dbReference type="ChEBI" id="CHEBI:456216"/>
        <dbReference type="EC" id="7.1.2.2"/>
    </reaction>
</comment>
<dbReference type="GO" id="GO:0005886">
    <property type="term" value="C:plasma membrane"/>
    <property type="evidence" value="ECO:0007669"/>
    <property type="project" value="UniProtKB-SubCell"/>
</dbReference>
<evidence type="ECO:0000256" key="6">
    <source>
        <dbReference type="ARBA" id="ARBA00022840"/>
    </source>
</evidence>
<evidence type="ECO:0000256" key="8">
    <source>
        <dbReference type="ARBA" id="ARBA00023065"/>
    </source>
</evidence>
<dbReference type="Pfam" id="PF02874">
    <property type="entry name" value="ATP-synt_ab_N"/>
    <property type="match status" value="1"/>
</dbReference>
<dbReference type="PROSITE" id="PS00152">
    <property type="entry name" value="ATPASE_ALPHA_BETA"/>
    <property type="match status" value="1"/>
</dbReference>
<dbReference type="FunFam" id="3.40.50.300:FF:000002">
    <property type="entry name" value="ATP synthase subunit alpha"/>
    <property type="match status" value="1"/>
</dbReference>
<feature type="domain" description="ATPase F1/V1/A1 complex alpha/beta subunit nucleotide-binding" evidence="14">
    <location>
        <begin position="152"/>
        <end position="375"/>
    </location>
</feature>
<evidence type="ECO:0000256" key="10">
    <source>
        <dbReference type="ARBA" id="ARBA00023196"/>
    </source>
</evidence>
<dbReference type="GO" id="GO:0046933">
    <property type="term" value="F:proton-transporting ATP synthase activity, rotational mechanism"/>
    <property type="evidence" value="ECO:0007669"/>
    <property type="project" value="UniProtKB-UniRule"/>
</dbReference>
<evidence type="ECO:0000256" key="12">
    <source>
        <dbReference type="HAMAP-Rule" id="MF_01346"/>
    </source>
</evidence>
<dbReference type="GO" id="GO:0043531">
    <property type="term" value="F:ADP binding"/>
    <property type="evidence" value="ECO:0007669"/>
    <property type="project" value="TreeGrafter"/>
</dbReference>
<evidence type="ECO:0000313" key="17">
    <source>
        <dbReference type="EMBL" id="TNC42871.1"/>
    </source>
</evidence>
<comment type="subcellular location">
    <subcellularLocation>
        <location evidence="12">Cell membrane</location>
        <topology evidence="12">Peripheral membrane protein</topology>
    </subcellularLocation>
    <subcellularLocation>
        <location evidence="1">Membrane</location>
    </subcellularLocation>
</comment>
<evidence type="ECO:0000313" key="19">
    <source>
        <dbReference type="Proteomes" id="UP000306740"/>
    </source>
</evidence>
<dbReference type="Gene3D" id="3.40.50.300">
    <property type="entry name" value="P-loop containing nucleotide triphosphate hydrolases"/>
    <property type="match status" value="1"/>
</dbReference>
<feature type="binding site" evidence="12">
    <location>
        <begin position="172"/>
        <end position="179"/>
    </location>
    <ligand>
        <name>ATP</name>
        <dbReference type="ChEBI" id="CHEBI:30616"/>
    </ligand>
</feature>
<name>A0A5C4MFW6_9ACTN</name>
<evidence type="ECO:0000259" key="15">
    <source>
        <dbReference type="Pfam" id="PF00306"/>
    </source>
</evidence>
<dbReference type="OrthoDB" id="9803053at2"/>
<dbReference type="SUPFAM" id="SSF52540">
    <property type="entry name" value="P-loop containing nucleoside triphosphate hydrolases"/>
    <property type="match status" value="1"/>
</dbReference>
<evidence type="ECO:0000256" key="4">
    <source>
        <dbReference type="ARBA" id="ARBA00022475"/>
    </source>
</evidence>
<keyword evidence="12" id="KW-0375">Hydrogen ion transport</keyword>
<keyword evidence="7 12" id="KW-1278">Translocase</keyword>
<dbReference type="PANTHER" id="PTHR48082">
    <property type="entry name" value="ATP SYNTHASE SUBUNIT ALPHA, MITOCHONDRIAL"/>
    <property type="match status" value="1"/>
</dbReference>
<evidence type="ECO:0000256" key="7">
    <source>
        <dbReference type="ARBA" id="ARBA00022967"/>
    </source>
</evidence>
<comment type="caution">
    <text evidence="17">The sequence shown here is derived from an EMBL/GenBank/DDBJ whole genome shotgun (WGS) entry which is preliminary data.</text>
</comment>
<dbReference type="InterPro" id="IPR000194">
    <property type="entry name" value="ATPase_F1/V1/A1_a/bsu_nucl-bd"/>
</dbReference>
<dbReference type="GO" id="GO:0045259">
    <property type="term" value="C:proton-transporting ATP synthase complex"/>
    <property type="evidence" value="ECO:0007669"/>
    <property type="project" value="UniProtKB-KW"/>
</dbReference>
<evidence type="ECO:0000256" key="2">
    <source>
        <dbReference type="ARBA" id="ARBA00008936"/>
    </source>
</evidence>
<dbReference type="EC" id="7.1.2.2" evidence="12"/>
<dbReference type="HAMAP" id="MF_01346">
    <property type="entry name" value="ATP_synth_alpha_bact"/>
    <property type="match status" value="1"/>
</dbReference>
<evidence type="ECO:0000313" key="18">
    <source>
        <dbReference type="EMBL" id="TNC43045.1"/>
    </source>
</evidence>
<dbReference type="EMBL" id="VDFR01000089">
    <property type="protein sequence ID" value="TNC43045.1"/>
    <property type="molecule type" value="Genomic_DNA"/>
</dbReference>
<dbReference type="GO" id="GO:0005524">
    <property type="term" value="F:ATP binding"/>
    <property type="evidence" value="ECO:0007669"/>
    <property type="project" value="UniProtKB-UniRule"/>
</dbReference>
<comment type="similarity">
    <text evidence="2 12">Belongs to the ATPase alpha/beta chains family.</text>
</comment>
<gene>
    <name evidence="12" type="primary">atpA</name>
    <name evidence="18" type="ORF">FHE65_19465</name>
    <name evidence="17" type="ORF">FHE65_19690</name>
</gene>
<dbReference type="Pfam" id="PF00006">
    <property type="entry name" value="ATP-synt_ab"/>
    <property type="match status" value="1"/>
</dbReference>
<keyword evidence="8 12" id="KW-0406">Ion transport</keyword>
<dbReference type="Gene3D" id="2.40.30.20">
    <property type="match status" value="1"/>
</dbReference>
<comment type="function">
    <text evidence="12">Produces ATP from ADP in the presence of a proton gradient across the membrane. The alpha chain is a regulatory subunit.</text>
</comment>
<sequence length="545" mass="59107">MAELTIRPDEIRDALQQFVSDYKPQATTEEIGVVSEAMDGIARVQGLPSAMANELLEFEDGTLGLALNLDSREIGVVILGEFAGIEEGQPVKRTGEVLSVSVGDGYLGRVVDPLGNPIDGLGEVETSGRRALELQAPSVVERKSVHEPLMTGIKAIDSMTPIGRGQRQLIIGDRQTGKTAIAIDTIINQKQAWESGDPSQQVRCIYVAIGQKGSTIASVRSALEEAGALEYTTIVAAPASDPAGFKYLAPYTGSAIGQNWMYDGKHVLIVFDDLSKQAEAYRAVSLLLRRPPGREAYPGDVFYLHSRLLERCAKLSDELGAGSMTGLPIVETKANDVSAYIPTNVISITDGQIFLQSDLFNSNQRPAVDVGISVSRVGSAAMLKSMKAVTGSIKVELAQYRAMEAFAMFASDLDAASKQQLARGERLMALFRQGQYQPYPVEEQVVSLWAGTTGKLDPVPVDDVSRFESEFLDYLRRSEPAILDTIRETGKFGDDSASSLESAYDAFTNQFETSDGRSIKPGKEEHEALADEDVEQEQIVKQKRG</sequence>
<keyword evidence="6 12" id="KW-0067">ATP-binding</keyword>
<evidence type="ECO:0000256" key="5">
    <source>
        <dbReference type="ARBA" id="ARBA00022741"/>
    </source>
</evidence>
<accession>A0A5C4MFW6</accession>
<evidence type="ECO:0000259" key="14">
    <source>
        <dbReference type="Pfam" id="PF00006"/>
    </source>
</evidence>